<comment type="caution">
    <text evidence="1">The sequence shown here is derived from an EMBL/GenBank/DDBJ whole genome shotgun (WGS) entry which is preliminary data.</text>
</comment>
<dbReference type="EMBL" id="VZZK01000014">
    <property type="protein sequence ID" value="KAB1078330.1"/>
    <property type="molecule type" value="Genomic_DNA"/>
</dbReference>
<dbReference type="RefSeq" id="WP_151000950.1">
    <property type="nucleotide sequence ID" value="NZ_BPQY01000343.1"/>
</dbReference>
<proteinExistence type="predicted"/>
<accession>A0A6L3SWP4</accession>
<organism evidence="1 2">
    <name type="scientific">Methylobacterium soli</name>
    <dbReference type="NCBI Taxonomy" id="553447"/>
    <lineage>
        <taxon>Bacteria</taxon>
        <taxon>Pseudomonadati</taxon>
        <taxon>Pseudomonadota</taxon>
        <taxon>Alphaproteobacteria</taxon>
        <taxon>Hyphomicrobiales</taxon>
        <taxon>Methylobacteriaceae</taxon>
        <taxon>Methylobacterium</taxon>
    </lineage>
</organism>
<dbReference type="AlphaFoldDB" id="A0A6L3SWP4"/>
<keyword evidence="2" id="KW-1185">Reference proteome</keyword>
<dbReference type="Proteomes" id="UP000474159">
    <property type="component" value="Unassembled WGS sequence"/>
</dbReference>
<evidence type="ECO:0000313" key="2">
    <source>
        <dbReference type="Proteomes" id="UP000474159"/>
    </source>
</evidence>
<protein>
    <submittedName>
        <fullName evidence="1">Uncharacterized protein</fullName>
    </submittedName>
</protein>
<name>A0A6L3SWP4_9HYPH</name>
<evidence type="ECO:0000313" key="1">
    <source>
        <dbReference type="EMBL" id="KAB1078330.1"/>
    </source>
</evidence>
<reference evidence="1 2" key="1">
    <citation type="submission" date="2019-09" db="EMBL/GenBank/DDBJ databases">
        <title>YIM 48816 draft genome.</title>
        <authorList>
            <person name="Jiang L."/>
        </authorList>
    </citation>
    <scope>NUCLEOTIDE SEQUENCE [LARGE SCALE GENOMIC DNA]</scope>
    <source>
        <strain evidence="1 2">YIM 48816</strain>
    </source>
</reference>
<dbReference type="OrthoDB" id="8477458at2"/>
<sequence>MSDAVPLGAIGDLPDWRDVIASEDAWLLPAYRTDGLFFSLPKRVRLARNADRSPDFFLEFFSDRNAAGEDQALFASLHMGLECPGLRTDALRSTRLSAADAAVVPVSFSAGATWHFEAGDCRVDAPFAWDGARRATLDARIPARAGDLLYAQLATGAMPAARVAVESRVAGVLPRLDTTALFDAGALLAHLHSLDPGAPSLAFDRLVSWLEAPPPELLRFEGGDRTGSTHLRAFTLAGWLTHHFGGPAPCRRIADGPQIALRAPEEAGGPTRWDLRTPLPTGVPRFLDLDPFTSIIEAGGRDRVTAFTRVGPLPEDRLALTVAVASGFPENIRNCDAVDVTLCVDKEQARSGLTTAQSVALYPGGRRSRTVALAFRRGGLKAYRARLQLVVDDAVLELPWFDGPGAYLHLGPADLPLRLVTVRAAPPLLEQARLAVAIPGTAHQAEIVAEAPSVSFLLPPGGVGRLVVSAQDPAAERPAITLDLPGASVDLDCDSFPQYGPQTTGIRVAFGGGLAAARFAFLPESAQEPVVLDFTPEQSRTTFGYFADQIFRNRYRFRRVFDDDADGDWSDYQLPGRDLILSAHPARASRTPSHV</sequence>
<gene>
    <name evidence="1" type="ORF">F6X53_14640</name>
</gene>